<feature type="compositionally biased region" description="Polar residues" evidence="1">
    <location>
        <begin position="251"/>
        <end position="267"/>
    </location>
</feature>
<sequence length="458" mass="50140">MINHDFSMALEQSASQAPNRQKSSSQDTRPKSYSHSQSYSSRLFELELSPIFEDIQVFNSNNAFIVPADEDSQDPLPPDRAFGSNQNLPLSSEDSESSYGELIEEKTFGSTGYDIGLEDQDEFALQDDSLVYGKVANESDGVMECMDEANSNSDNREAMEHHLQIPSLMLTYPTPEQSKSSGFSDSHNTSEGRGEGFPRSSSSGQVVEETTYEARNGTPTLWSNTVESSVNTTDGRGLGVSMDVDEHGQGVRTNQWMGKGPSTLNGTKQGGTRAPEDRTSRKRWPLTSIRSKKSKACGVSSGTRDRAFTESLWSRISGTLLRRKESRSRGSRAQEHTYLAVNEAQSINLRTQQESGVASAALGNSSNGIFHSERNTGTSAVEQTRVLGEASSSGVESQERPNGMESLQNRFQRSLARRKAGFRSSVVAHTSSSRKRFSALFRSGDETQVGCSIPPEMT</sequence>
<protein>
    <submittedName>
        <fullName evidence="2">Uncharacterized protein</fullName>
    </submittedName>
</protein>
<dbReference type="OrthoDB" id="3070641at2759"/>
<feature type="region of interest" description="Disordered" evidence="1">
    <location>
        <begin position="172"/>
        <end position="236"/>
    </location>
</feature>
<feature type="compositionally biased region" description="Polar residues" evidence="1">
    <location>
        <begin position="83"/>
        <end position="92"/>
    </location>
</feature>
<organism evidence="2 3">
    <name type="scientific">Coprinopsis marcescibilis</name>
    <name type="common">Agaric fungus</name>
    <name type="synonym">Psathyrella marcescibilis</name>
    <dbReference type="NCBI Taxonomy" id="230819"/>
    <lineage>
        <taxon>Eukaryota</taxon>
        <taxon>Fungi</taxon>
        <taxon>Dikarya</taxon>
        <taxon>Basidiomycota</taxon>
        <taxon>Agaricomycotina</taxon>
        <taxon>Agaricomycetes</taxon>
        <taxon>Agaricomycetidae</taxon>
        <taxon>Agaricales</taxon>
        <taxon>Agaricineae</taxon>
        <taxon>Psathyrellaceae</taxon>
        <taxon>Coprinopsis</taxon>
    </lineage>
</organism>
<feature type="compositionally biased region" description="Polar residues" evidence="1">
    <location>
        <begin position="174"/>
        <end position="187"/>
    </location>
</feature>
<name>A0A5C3KZY7_COPMA</name>
<evidence type="ECO:0000256" key="1">
    <source>
        <dbReference type="SAM" id="MobiDB-lite"/>
    </source>
</evidence>
<feature type="region of interest" description="Disordered" evidence="1">
    <location>
        <begin position="388"/>
        <end position="412"/>
    </location>
</feature>
<dbReference type="AlphaFoldDB" id="A0A5C3KZY7"/>
<gene>
    <name evidence="2" type="ORF">FA15DRAFT_77246</name>
</gene>
<feature type="region of interest" description="Disordered" evidence="1">
    <location>
        <begin position="1"/>
        <end position="36"/>
    </location>
</feature>
<dbReference type="EMBL" id="ML210265">
    <property type="protein sequence ID" value="TFK21528.1"/>
    <property type="molecule type" value="Genomic_DNA"/>
</dbReference>
<proteinExistence type="predicted"/>
<keyword evidence="3" id="KW-1185">Reference proteome</keyword>
<evidence type="ECO:0000313" key="3">
    <source>
        <dbReference type="Proteomes" id="UP000307440"/>
    </source>
</evidence>
<feature type="compositionally biased region" description="Polar residues" evidence="1">
    <location>
        <begin position="217"/>
        <end position="234"/>
    </location>
</feature>
<evidence type="ECO:0000313" key="2">
    <source>
        <dbReference type="EMBL" id="TFK21528.1"/>
    </source>
</evidence>
<feature type="compositionally biased region" description="Polar residues" evidence="1">
    <location>
        <begin position="10"/>
        <end position="27"/>
    </location>
</feature>
<accession>A0A5C3KZY7</accession>
<reference evidence="2 3" key="1">
    <citation type="journal article" date="2019" name="Nat. Ecol. Evol.">
        <title>Megaphylogeny resolves global patterns of mushroom evolution.</title>
        <authorList>
            <person name="Varga T."/>
            <person name="Krizsan K."/>
            <person name="Foldi C."/>
            <person name="Dima B."/>
            <person name="Sanchez-Garcia M."/>
            <person name="Sanchez-Ramirez S."/>
            <person name="Szollosi G.J."/>
            <person name="Szarkandi J.G."/>
            <person name="Papp V."/>
            <person name="Albert L."/>
            <person name="Andreopoulos W."/>
            <person name="Angelini C."/>
            <person name="Antonin V."/>
            <person name="Barry K.W."/>
            <person name="Bougher N.L."/>
            <person name="Buchanan P."/>
            <person name="Buyck B."/>
            <person name="Bense V."/>
            <person name="Catcheside P."/>
            <person name="Chovatia M."/>
            <person name="Cooper J."/>
            <person name="Damon W."/>
            <person name="Desjardin D."/>
            <person name="Finy P."/>
            <person name="Geml J."/>
            <person name="Haridas S."/>
            <person name="Hughes K."/>
            <person name="Justo A."/>
            <person name="Karasinski D."/>
            <person name="Kautmanova I."/>
            <person name="Kiss B."/>
            <person name="Kocsube S."/>
            <person name="Kotiranta H."/>
            <person name="LaButti K.M."/>
            <person name="Lechner B.E."/>
            <person name="Liimatainen K."/>
            <person name="Lipzen A."/>
            <person name="Lukacs Z."/>
            <person name="Mihaltcheva S."/>
            <person name="Morgado L.N."/>
            <person name="Niskanen T."/>
            <person name="Noordeloos M.E."/>
            <person name="Ohm R.A."/>
            <person name="Ortiz-Santana B."/>
            <person name="Ovrebo C."/>
            <person name="Racz N."/>
            <person name="Riley R."/>
            <person name="Savchenko A."/>
            <person name="Shiryaev A."/>
            <person name="Soop K."/>
            <person name="Spirin V."/>
            <person name="Szebenyi C."/>
            <person name="Tomsovsky M."/>
            <person name="Tulloss R.E."/>
            <person name="Uehling J."/>
            <person name="Grigoriev I.V."/>
            <person name="Vagvolgyi C."/>
            <person name="Papp T."/>
            <person name="Martin F.M."/>
            <person name="Miettinen O."/>
            <person name="Hibbett D.S."/>
            <person name="Nagy L.G."/>
        </authorList>
    </citation>
    <scope>NUCLEOTIDE SEQUENCE [LARGE SCALE GENOMIC DNA]</scope>
    <source>
        <strain evidence="2 3">CBS 121175</strain>
    </source>
</reference>
<dbReference type="Proteomes" id="UP000307440">
    <property type="component" value="Unassembled WGS sequence"/>
</dbReference>
<feature type="region of interest" description="Disordered" evidence="1">
    <location>
        <begin position="68"/>
        <end position="94"/>
    </location>
</feature>
<feature type="region of interest" description="Disordered" evidence="1">
    <location>
        <begin position="251"/>
        <end position="283"/>
    </location>
</feature>